<organism evidence="8 9">
    <name type="scientific">Amphibalanus amphitrite</name>
    <name type="common">Striped barnacle</name>
    <name type="synonym">Balanus amphitrite</name>
    <dbReference type="NCBI Taxonomy" id="1232801"/>
    <lineage>
        <taxon>Eukaryota</taxon>
        <taxon>Metazoa</taxon>
        <taxon>Ecdysozoa</taxon>
        <taxon>Arthropoda</taxon>
        <taxon>Crustacea</taxon>
        <taxon>Multicrustacea</taxon>
        <taxon>Cirripedia</taxon>
        <taxon>Thoracica</taxon>
        <taxon>Thoracicalcarea</taxon>
        <taxon>Balanomorpha</taxon>
        <taxon>Balanoidea</taxon>
        <taxon>Balanidae</taxon>
        <taxon>Amphibalaninae</taxon>
        <taxon>Amphibalanus</taxon>
    </lineage>
</organism>
<feature type="domain" description="Thyroglobulin type-1" evidence="7">
    <location>
        <begin position="116"/>
        <end position="163"/>
    </location>
</feature>
<keyword evidence="4" id="KW-1015">Disulfide bond</keyword>
<dbReference type="AlphaFoldDB" id="A0A6A4VEG3"/>
<dbReference type="InterPro" id="IPR036857">
    <property type="entry name" value="Thyroglobulin_1_sf"/>
</dbReference>
<evidence type="ECO:0000256" key="3">
    <source>
        <dbReference type="ARBA" id="ARBA00022737"/>
    </source>
</evidence>
<dbReference type="PROSITE" id="PS51162">
    <property type="entry name" value="THYROGLOBULIN_1_2"/>
    <property type="match status" value="2"/>
</dbReference>
<evidence type="ECO:0000256" key="1">
    <source>
        <dbReference type="ARBA" id="ARBA00004613"/>
    </source>
</evidence>
<evidence type="ECO:0000313" key="8">
    <source>
        <dbReference type="EMBL" id="KAF0289630.1"/>
    </source>
</evidence>
<feature type="chain" id="PRO_5025516755" evidence="6">
    <location>
        <begin position="18"/>
        <end position="173"/>
    </location>
</feature>
<comment type="caution">
    <text evidence="8">The sequence shown here is derived from an EMBL/GenBank/DDBJ whole genome shotgun (WGS) entry which is preliminary data.</text>
</comment>
<keyword evidence="2" id="KW-0964">Secreted</keyword>
<gene>
    <name evidence="8" type="primary">SAX</name>
    <name evidence="8" type="ORF">FJT64_012153</name>
</gene>
<dbReference type="PANTHER" id="PTHR12352">
    <property type="entry name" value="SECRETED MODULAR CALCIUM-BINDING PROTEIN"/>
    <property type="match status" value="1"/>
</dbReference>
<keyword evidence="6" id="KW-0732">Signal</keyword>
<dbReference type="SMART" id="SM00211">
    <property type="entry name" value="TY"/>
    <property type="match status" value="2"/>
</dbReference>
<dbReference type="PANTHER" id="PTHR12352:SF3">
    <property type="entry name" value="NIDOGEN-2"/>
    <property type="match status" value="1"/>
</dbReference>
<dbReference type="Proteomes" id="UP000440578">
    <property type="component" value="Unassembled WGS sequence"/>
</dbReference>
<dbReference type="InterPro" id="IPR000716">
    <property type="entry name" value="Thyroglobulin_1"/>
</dbReference>
<keyword evidence="3" id="KW-0677">Repeat</keyword>
<evidence type="ECO:0000259" key="7">
    <source>
        <dbReference type="PROSITE" id="PS51162"/>
    </source>
</evidence>
<comment type="caution">
    <text evidence="5">Lacks conserved residue(s) required for the propagation of feature annotation.</text>
</comment>
<evidence type="ECO:0000256" key="2">
    <source>
        <dbReference type="ARBA" id="ARBA00022525"/>
    </source>
</evidence>
<reference evidence="8 9" key="1">
    <citation type="submission" date="2019-07" db="EMBL/GenBank/DDBJ databases">
        <title>Draft genome assembly of a fouling barnacle, Amphibalanus amphitrite (Darwin, 1854): The first reference genome for Thecostraca.</title>
        <authorList>
            <person name="Kim W."/>
        </authorList>
    </citation>
    <scope>NUCLEOTIDE SEQUENCE [LARGE SCALE GENOMIC DNA]</scope>
    <source>
        <strain evidence="8">SNU_AA5</strain>
        <tissue evidence="8">Soma without cirri and trophi</tissue>
    </source>
</reference>
<sequence length="173" mass="18722">MKPVFVLLVCVPLLVSAKSLLGAEQPCWDELRSIEGVSRPGLFRPECDRLGRYMPQQCHGSACFCVDPSGAKLFADHENQVGQYTTHIGSSAQQSCRCARQEFEHRQSGRVGVSVSCDEKGDFHPIQCLGSGCHCVHPLTGEKLPGENLEGHIGAYAELEARCQPAAAEAVAQ</sequence>
<keyword evidence="9" id="KW-1185">Reference proteome</keyword>
<evidence type="ECO:0000256" key="4">
    <source>
        <dbReference type="ARBA" id="ARBA00023157"/>
    </source>
</evidence>
<dbReference type="EMBL" id="VIIS01002021">
    <property type="protein sequence ID" value="KAF0289630.1"/>
    <property type="molecule type" value="Genomic_DNA"/>
</dbReference>
<evidence type="ECO:0000313" key="9">
    <source>
        <dbReference type="Proteomes" id="UP000440578"/>
    </source>
</evidence>
<feature type="domain" description="Thyroglobulin type-1" evidence="7">
    <location>
        <begin position="24"/>
        <end position="96"/>
    </location>
</feature>
<comment type="subcellular location">
    <subcellularLocation>
        <location evidence="1">Secreted</location>
    </subcellularLocation>
</comment>
<name>A0A6A4VEG3_AMPAM</name>
<dbReference type="GO" id="GO:0005615">
    <property type="term" value="C:extracellular space"/>
    <property type="evidence" value="ECO:0007669"/>
    <property type="project" value="TreeGrafter"/>
</dbReference>
<evidence type="ECO:0000256" key="6">
    <source>
        <dbReference type="SAM" id="SignalP"/>
    </source>
</evidence>
<dbReference type="PROSITE" id="PS00484">
    <property type="entry name" value="THYROGLOBULIN_1_1"/>
    <property type="match status" value="1"/>
</dbReference>
<evidence type="ECO:0000256" key="5">
    <source>
        <dbReference type="PROSITE-ProRule" id="PRU00500"/>
    </source>
</evidence>
<protein>
    <submittedName>
        <fullName evidence="8">Saxiphilin</fullName>
    </submittedName>
</protein>
<feature type="signal peptide" evidence="6">
    <location>
        <begin position="1"/>
        <end position="17"/>
    </location>
</feature>
<dbReference type="Pfam" id="PF00086">
    <property type="entry name" value="Thyroglobulin_1"/>
    <property type="match status" value="2"/>
</dbReference>
<dbReference type="CDD" id="cd00191">
    <property type="entry name" value="TY"/>
    <property type="match status" value="1"/>
</dbReference>
<dbReference type="InterPro" id="IPR051950">
    <property type="entry name" value="Dev_reg/Prot_inhib"/>
</dbReference>
<dbReference type="OrthoDB" id="6409105at2759"/>
<dbReference type="Gene3D" id="4.10.800.10">
    <property type="entry name" value="Thyroglobulin type-1"/>
    <property type="match status" value="2"/>
</dbReference>
<proteinExistence type="predicted"/>
<dbReference type="SUPFAM" id="SSF57610">
    <property type="entry name" value="Thyroglobulin type-1 domain"/>
    <property type="match status" value="2"/>
</dbReference>
<accession>A0A6A4VEG3</accession>